<dbReference type="EMBL" id="JAAVTX010000002">
    <property type="protein sequence ID" value="NKE44524.1"/>
    <property type="molecule type" value="Genomic_DNA"/>
</dbReference>
<protein>
    <recommendedName>
        <fullName evidence="6">Endonuclease V</fullName>
        <ecNumber evidence="6">3.1.21.7</ecNumber>
    </recommendedName>
    <alternativeName>
        <fullName evidence="6">Deoxyinosine 3'endonuclease</fullName>
    </alternativeName>
    <alternativeName>
        <fullName evidence="6">Deoxyribonuclease V</fullName>
        <shortName evidence="6">DNase V</shortName>
    </alternativeName>
</protein>
<feature type="binding site" evidence="6">
    <location>
        <position position="40"/>
    </location>
    <ligand>
        <name>Mg(2+)</name>
        <dbReference type="ChEBI" id="CHEBI:18420"/>
    </ligand>
</feature>
<evidence type="ECO:0000256" key="2">
    <source>
        <dbReference type="ARBA" id="ARBA00022490"/>
    </source>
</evidence>
<dbReference type="PANTHER" id="PTHR28511:SF1">
    <property type="entry name" value="ENDONUCLEASE V"/>
    <property type="match status" value="1"/>
</dbReference>
<keyword evidence="4 6" id="KW-0255">Endonuclease</keyword>
<dbReference type="EC" id="3.1.21.7" evidence="6"/>
<dbReference type="CDD" id="cd06559">
    <property type="entry name" value="Endonuclease_V"/>
    <property type="match status" value="1"/>
</dbReference>
<comment type="caution">
    <text evidence="7">The sequence shown here is derived from an EMBL/GenBank/DDBJ whole genome shotgun (WGS) entry which is preliminary data.</text>
</comment>
<keyword evidence="6" id="KW-0479">Metal-binding</keyword>
<dbReference type="GO" id="GO:0004519">
    <property type="term" value="F:endonuclease activity"/>
    <property type="evidence" value="ECO:0007669"/>
    <property type="project" value="UniProtKB-KW"/>
</dbReference>
<dbReference type="Gene3D" id="3.30.2170.10">
    <property type="entry name" value="archaeoglobus fulgidus dsm 4304 superfamily"/>
    <property type="match status" value="1"/>
</dbReference>
<comment type="cofactor">
    <cofactor evidence="6">
        <name>Mg(2+)</name>
        <dbReference type="ChEBI" id="CHEBI:18420"/>
    </cofactor>
</comment>
<evidence type="ECO:0000256" key="5">
    <source>
        <dbReference type="ARBA" id="ARBA00022801"/>
    </source>
</evidence>
<comment type="catalytic activity">
    <reaction evidence="6">
        <text>Endonucleolytic cleavage at apurinic or apyrimidinic sites to products with a 5'-phosphate.</text>
        <dbReference type="EC" id="3.1.21.7"/>
    </reaction>
</comment>
<evidence type="ECO:0000256" key="3">
    <source>
        <dbReference type="ARBA" id="ARBA00022722"/>
    </source>
</evidence>
<evidence type="ECO:0000256" key="6">
    <source>
        <dbReference type="HAMAP-Rule" id="MF_00801"/>
    </source>
</evidence>
<feature type="site" description="Interaction with target DNA" evidence="6">
    <location>
        <position position="80"/>
    </location>
</feature>
<keyword evidence="6" id="KW-0227">DNA damage</keyword>
<feature type="binding site" evidence="6">
    <location>
        <position position="110"/>
    </location>
    <ligand>
        <name>Mg(2+)</name>
        <dbReference type="ChEBI" id="CHEBI:18420"/>
    </ligand>
</feature>
<comment type="similarity">
    <text evidence="6">Belongs to the endonuclease V family.</text>
</comment>
<evidence type="ECO:0000313" key="8">
    <source>
        <dbReference type="Proteomes" id="UP000765160"/>
    </source>
</evidence>
<comment type="subcellular location">
    <subcellularLocation>
        <location evidence="1 6">Cytoplasm</location>
    </subcellularLocation>
</comment>
<gene>
    <name evidence="6" type="primary">nfi</name>
    <name evidence="7" type="ORF">HB662_07030</name>
</gene>
<accession>A0ABX1EWS5</accession>
<dbReference type="Proteomes" id="UP000765160">
    <property type="component" value="Unassembled WGS sequence"/>
</dbReference>
<evidence type="ECO:0000256" key="4">
    <source>
        <dbReference type="ARBA" id="ARBA00022759"/>
    </source>
</evidence>
<keyword evidence="6" id="KW-0234">DNA repair</keyword>
<name>A0ABX1EWS5_9PROT</name>
<dbReference type="InterPro" id="IPR007581">
    <property type="entry name" value="Endonuclease-V"/>
</dbReference>
<proteinExistence type="inferred from homology"/>
<dbReference type="HAMAP" id="MF_00801">
    <property type="entry name" value="Endonuclease_5"/>
    <property type="match status" value="1"/>
</dbReference>
<sequence>MPRMDFPTTAAAARLLQPELAARVIAEDALGPIRTVAGADASTLRFDPTRTVHAAMVALDAESLTPLGEAGATHSGGLPYIPGLLGFREVPPLAEAFSGLPIRPDLILVDGHGLAHPRGLGVACLLGVTLDVPTIGVAKSILVGSIQGALPDVAGAQAPLVWQDRVIGMALRTRRGANPVYVSTGHRVSLPTALAWVIALGRGRRLPEPTRLAHEAATRVRLAARAASA</sequence>
<keyword evidence="2 6" id="KW-0963">Cytoplasm</keyword>
<reference evidence="7 8" key="1">
    <citation type="submission" date="2020-03" db="EMBL/GenBank/DDBJ databases">
        <title>Roseomonas selenitidurans sp. nov. isolated from soil.</title>
        <authorList>
            <person name="Liu H."/>
        </authorList>
    </citation>
    <scope>NUCLEOTIDE SEQUENCE [LARGE SCALE GENOMIC DNA]</scope>
    <source>
        <strain evidence="7 8">JCM 15073</strain>
    </source>
</reference>
<evidence type="ECO:0000313" key="7">
    <source>
        <dbReference type="EMBL" id="NKE44524.1"/>
    </source>
</evidence>
<keyword evidence="3 6" id="KW-0540">Nuclease</keyword>
<organism evidence="7 8">
    <name type="scientific">Falsiroseomonas frigidaquae</name>
    <dbReference type="NCBI Taxonomy" id="487318"/>
    <lineage>
        <taxon>Bacteria</taxon>
        <taxon>Pseudomonadati</taxon>
        <taxon>Pseudomonadota</taxon>
        <taxon>Alphaproteobacteria</taxon>
        <taxon>Acetobacterales</taxon>
        <taxon>Roseomonadaceae</taxon>
        <taxon>Falsiroseomonas</taxon>
    </lineage>
</organism>
<dbReference type="PANTHER" id="PTHR28511">
    <property type="entry name" value="ENDONUCLEASE V"/>
    <property type="match status" value="1"/>
</dbReference>
<evidence type="ECO:0000256" key="1">
    <source>
        <dbReference type="ARBA" id="ARBA00004496"/>
    </source>
</evidence>
<dbReference type="Pfam" id="PF04493">
    <property type="entry name" value="Endonuclease_5"/>
    <property type="match status" value="1"/>
</dbReference>
<keyword evidence="6" id="KW-0460">Magnesium</keyword>
<comment type="function">
    <text evidence="6">DNA repair enzyme involved in the repair of deaminated bases. Selectively cleaves double-stranded DNA at the second phosphodiester bond 3' to a deoxyinosine leaving behind the intact lesion on the nicked DNA.</text>
</comment>
<keyword evidence="5 6" id="KW-0378">Hydrolase</keyword>
<keyword evidence="8" id="KW-1185">Reference proteome</keyword>